<comment type="caution">
    <text evidence="1">The sequence shown here is derived from an EMBL/GenBank/DDBJ whole genome shotgun (WGS) entry which is preliminary data.</text>
</comment>
<protein>
    <submittedName>
        <fullName evidence="1">Uncharacterized protein</fullName>
    </submittedName>
</protein>
<gene>
    <name evidence="1" type="ORF">S12H4_03813</name>
</gene>
<proteinExistence type="predicted"/>
<feature type="non-terminal residue" evidence="1">
    <location>
        <position position="1"/>
    </location>
</feature>
<accession>X1S9W4</accession>
<dbReference type="AlphaFoldDB" id="X1S9W4"/>
<sequence length="386" mass="45099">GEAFDQNTGVLIPKKDKNKLALASFLFSNEYNKSVREIDDALKVTTATLNKVPFDLVYWQNIAKERYPNGLPEPYSDDPTQWLFHGYPKPSENALQVALCRVLGYQWPAEKDEEMELADEARQYIKEILAFNHLVDDDGIVCIPSVNGEQPAAERLRDYIKEVWMEDWDNNTISNLLKQAGSEEPNLEQWLREEFFEQHIKLFHNRPFIWHIWDGRKDGFSTLVNYHKLDKAHLQRLIYTYLGDWIRQCEIKVRDNESGADGLLMAAKKLKEQLILILEGEPPYDIFVRWKPLEKQPIGWEPDFNDGVRLNIYPFIQAGILKKKPNIKWGKDRGKNPQGTPWGTDRYNRYEDLAVEYKLNDDKGEIIPHLTNKIKRKARESVNAKL</sequence>
<organism evidence="1">
    <name type="scientific">marine sediment metagenome</name>
    <dbReference type="NCBI Taxonomy" id="412755"/>
    <lineage>
        <taxon>unclassified sequences</taxon>
        <taxon>metagenomes</taxon>
        <taxon>ecological metagenomes</taxon>
    </lineage>
</organism>
<name>X1S9W4_9ZZZZ</name>
<reference evidence="1" key="1">
    <citation type="journal article" date="2014" name="Front. Microbiol.">
        <title>High frequency of phylogenetically diverse reductive dehalogenase-homologous genes in deep subseafloor sedimentary metagenomes.</title>
        <authorList>
            <person name="Kawai M."/>
            <person name="Futagami T."/>
            <person name="Toyoda A."/>
            <person name="Takaki Y."/>
            <person name="Nishi S."/>
            <person name="Hori S."/>
            <person name="Arai W."/>
            <person name="Tsubouchi T."/>
            <person name="Morono Y."/>
            <person name="Uchiyama I."/>
            <person name="Ito T."/>
            <person name="Fujiyama A."/>
            <person name="Inagaki F."/>
            <person name="Takami H."/>
        </authorList>
    </citation>
    <scope>NUCLEOTIDE SEQUENCE</scope>
    <source>
        <strain evidence="1">Expedition CK06-06</strain>
    </source>
</reference>
<evidence type="ECO:0000313" key="1">
    <source>
        <dbReference type="EMBL" id="GAI72225.1"/>
    </source>
</evidence>
<dbReference type="EMBL" id="BARW01001114">
    <property type="protein sequence ID" value="GAI72225.1"/>
    <property type="molecule type" value="Genomic_DNA"/>
</dbReference>